<feature type="compositionally biased region" description="Acidic residues" evidence="4">
    <location>
        <begin position="21"/>
        <end position="32"/>
    </location>
</feature>
<reference evidence="8" key="2">
    <citation type="submission" date="2022-10" db="EMBL/GenBank/DDBJ databases">
        <authorList>
            <consortium name="ENA_rothamsted_submissions"/>
            <consortium name="culmorum"/>
            <person name="King R."/>
        </authorList>
    </citation>
    <scope>NUCLEOTIDE SEQUENCE</scope>
</reference>
<evidence type="ECO:0000313" key="9">
    <source>
        <dbReference type="Proteomes" id="UP001153737"/>
    </source>
</evidence>
<evidence type="ECO:0000256" key="1">
    <source>
        <dbReference type="ARBA" id="ARBA00004496"/>
    </source>
</evidence>
<feature type="region of interest" description="Disordered" evidence="4">
    <location>
        <begin position="678"/>
        <end position="739"/>
    </location>
</feature>
<dbReference type="InterPro" id="IPR043987">
    <property type="entry name" value="CCZ1/INTU/HSP4_longin_1"/>
</dbReference>
<feature type="domain" description="CCZ1/INTU/HSP4 first Longin" evidence="5">
    <location>
        <begin position="276"/>
        <end position="384"/>
    </location>
</feature>
<feature type="compositionally biased region" description="Low complexity" evidence="4">
    <location>
        <begin position="33"/>
        <end position="42"/>
    </location>
</feature>
<dbReference type="Pfam" id="PF19032">
    <property type="entry name" value="Intu_longin_2"/>
    <property type="match status" value="1"/>
</dbReference>
<dbReference type="Pfam" id="PF19031">
    <property type="entry name" value="Intu_longin_1"/>
    <property type="match status" value="1"/>
</dbReference>
<organism evidence="8 9">
    <name type="scientific">Phaedon cochleariae</name>
    <name type="common">Mustard beetle</name>
    <dbReference type="NCBI Taxonomy" id="80249"/>
    <lineage>
        <taxon>Eukaryota</taxon>
        <taxon>Metazoa</taxon>
        <taxon>Ecdysozoa</taxon>
        <taxon>Arthropoda</taxon>
        <taxon>Hexapoda</taxon>
        <taxon>Insecta</taxon>
        <taxon>Pterygota</taxon>
        <taxon>Neoptera</taxon>
        <taxon>Endopterygota</taxon>
        <taxon>Coleoptera</taxon>
        <taxon>Polyphaga</taxon>
        <taxon>Cucujiformia</taxon>
        <taxon>Chrysomeloidea</taxon>
        <taxon>Chrysomelidae</taxon>
        <taxon>Chrysomelinae</taxon>
        <taxon>Chrysomelini</taxon>
        <taxon>Phaedon</taxon>
    </lineage>
</organism>
<evidence type="ECO:0000259" key="7">
    <source>
        <dbReference type="Pfam" id="PF19033"/>
    </source>
</evidence>
<feature type="compositionally biased region" description="Polar residues" evidence="4">
    <location>
        <begin position="11"/>
        <end position="20"/>
    </location>
</feature>
<evidence type="ECO:0000313" key="8">
    <source>
        <dbReference type="EMBL" id="CAH1183286.1"/>
    </source>
</evidence>
<dbReference type="GO" id="GO:0007399">
    <property type="term" value="P:nervous system development"/>
    <property type="evidence" value="ECO:0007669"/>
    <property type="project" value="TreeGrafter"/>
</dbReference>
<dbReference type="InterPro" id="IPR039151">
    <property type="entry name" value="INTU"/>
</dbReference>
<protein>
    <recommendedName>
        <fullName evidence="10">Protein inturned</fullName>
    </recommendedName>
</protein>
<evidence type="ECO:0000259" key="6">
    <source>
        <dbReference type="Pfam" id="PF19032"/>
    </source>
</evidence>
<dbReference type="PANTHER" id="PTHR21082:SF4">
    <property type="entry name" value="PROTEIN INTURNED"/>
    <property type="match status" value="1"/>
</dbReference>
<dbReference type="Pfam" id="PF19033">
    <property type="entry name" value="Intu_longin_3"/>
    <property type="match status" value="1"/>
</dbReference>
<dbReference type="EMBL" id="OU896715">
    <property type="protein sequence ID" value="CAH1183286.1"/>
    <property type="molecule type" value="Genomic_DNA"/>
</dbReference>
<comment type="subcellular location">
    <subcellularLocation>
        <location evidence="1">Cytoplasm</location>
    </subcellularLocation>
</comment>
<reference evidence="8" key="1">
    <citation type="submission" date="2022-01" db="EMBL/GenBank/DDBJ databases">
        <authorList>
            <person name="King R."/>
        </authorList>
    </citation>
    <scope>NUCLEOTIDE SEQUENCE</scope>
</reference>
<dbReference type="GO" id="GO:0005929">
    <property type="term" value="C:cilium"/>
    <property type="evidence" value="ECO:0007669"/>
    <property type="project" value="TreeGrafter"/>
</dbReference>
<dbReference type="OrthoDB" id="10263272at2759"/>
<dbReference type="GO" id="GO:0005737">
    <property type="term" value="C:cytoplasm"/>
    <property type="evidence" value="ECO:0007669"/>
    <property type="project" value="UniProtKB-SubCell"/>
</dbReference>
<dbReference type="GO" id="GO:0060271">
    <property type="term" value="P:cilium assembly"/>
    <property type="evidence" value="ECO:0007669"/>
    <property type="project" value="InterPro"/>
</dbReference>
<feature type="region of interest" description="Disordered" evidence="4">
    <location>
        <begin position="1"/>
        <end position="42"/>
    </location>
</feature>
<evidence type="ECO:0008006" key="10">
    <source>
        <dbReference type="Google" id="ProtNLM"/>
    </source>
</evidence>
<sequence length="906" mass="102842">MESQRLLGSAPTASKTGEQNISDEEWTEEEESSYSSYCSDSDSTIPEWEPYVDDFTGELLYIECHPFVVQNNKEVKVKPSEEPLTRNKVRHSTRGKFLKLLRRRESKRRSKKNVKSTDVNETNTSKVKFQDFQEGEEKEVMLEIDSENRHNLSSDKSLAESLLGLIVSTLSDGNRVMIAGFSYESKAKQERNIKIGDWLKSINNIGVSVHNLDDILQKFINRTDVLLKLQRVAGIEVTKDPPINELNIESEFVKELLNKKPYDEQSVMQCLCEFSIGIIYINTEKLSESNQDNEDITYCFPKPMQKNILCNSRGMFITLNHLLEDVTKSKPRIFSLKHNGHLAHIVTTNIDKNSLLLMLPDEKASKQEALLINNQLLTFLNFAYESIDKCFTSEHNLCQINHFFMRFFTKILSNESWITAEQFASSQNVDATEKNLFQFEGVMCAASTLCLPDSAQMQIDDALSELEASDYRDWNEEPLDCQRLFTILGSALFHSGYLLASHFIHEDLVDVYCFCKIQGLFRLSKTEPVKSLVLWKEVFPHSCNKEKNTRVKIPSGRRYLLVVESMKDLLAVIMEAGGCTEPPEGNSGPDAFYVEEAQATLAHIQELGLGELCDRLLAIGPHAQVARPLPPTGRNKGDFMSLGFSKGGVGTVKDSSSIISKKSEVTSILKKRLSDQNFVAPSSSSNSLQDDSFDGQSEGSGSHSEISDDSRQNSKRRSKYDSNEDESETDEYGEGSQMSVSSFDISEMRQCILNETEDYRPVQLTSGCEKNLFHFVQLDSAKGIMLCPSECQETSLTYDFILNNFRRCCLKIHVLFQNTLRFKNMPAQDIAKSVMNKSLIAIKEHGILFQCPYLDEKDNKKSKITYWVLGRLFYMPLPKEIYVCYQEGVPQNSVELAFKMCMASLY</sequence>
<gene>
    <name evidence="8" type="ORF">PHAECO_LOCUS12362</name>
</gene>
<dbReference type="GO" id="GO:0001736">
    <property type="term" value="P:establishment of planar polarity"/>
    <property type="evidence" value="ECO:0007669"/>
    <property type="project" value="InterPro"/>
</dbReference>
<dbReference type="PANTHER" id="PTHR21082">
    <property type="entry name" value="PROTEIN INTURNED"/>
    <property type="match status" value="1"/>
</dbReference>
<dbReference type="GO" id="GO:0016192">
    <property type="term" value="P:vesicle-mediated transport"/>
    <property type="evidence" value="ECO:0007669"/>
    <property type="project" value="InterPro"/>
</dbReference>
<dbReference type="InterPro" id="IPR043988">
    <property type="entry name" value="CCZ1/INTU_longin_2"/>
</dbReference>
<accession>A0A9P0DYD1</accession>
<keyword evidence="3" id="KW-0963">Cytoplasm</keyword>
<feature type="compositionally biased region" description="Polar residues" evidence="4">
    <location>
        <begin position="695"/>
        <end position="704"/>
    </location>
</feature>
<evidence type="ECO:0000256" key="3">
    <source>
        <dbReference type="ARBA" id="ARBA00022490"/>
    </source>
</evidence>
<keyword evidence="9" id="KW-1185">Reference proteome</keyword>
<dbReference type="Proteomes" id="UP001153737">
    <property type="component" value="Chromosome 9"/>
</dbReference>
<proteinExistence type="predicted"/>
<evidence type="ECO:0000256" key="4">
    <source>
        <dbReference type="SAM" id="MobiDB-lite"/>
    </source>
</evidence>
<dbReference type="AlphaFoldDB" id="A0A9P0DYD1"/>
<feature type="domain" description="CCZ1/INTU/HPS4 third Longin" evidence="7">
    <location>
        <begin position="770"/>
        <end position="899"/>
    </location>
</feature>
<evidence type="ECO:0000256" key="2">
    <source>
        <dbReference type="ARBA" id="ARBA00022473"/>
    </source>
</evidence>
<feature type="compositionally biased region" description="Acidic residues" evidence="4">
    <location>
        <begin position="723"/>
        <end position="733"/>
    </location>
</feature>
<name>A0A9P0DYD1_PHACE</name>
<keyword evidence="2" id="KW-0217">Developmental protein</keyword>
<evidence type="ECO:0000259" key="5">
    <source>
        <dbReference type="Pfam" id="PF19031"/>
    </source>
</evidence>
<dbReference type="InterPro" id="IPR043989">
    <property type="entry name" value="CCZ1/INTU/HSP4_longin_3"/>
</dbReference>
<feature type="domain" description="CCZ1/INTU second Longin" evidence="6">
    <location>
        <begin position="487"/>
        <end position="601"/>
    </location>
</feature>